<evidence type="ECO:0000256" key="5">
    <source>
        <dbReference type="ARBA" id="ARBA00022741"/>
    </source>
</evidence>
<dbReference type="InterPro" id="IPR011009">
    <property type="entry name" value="Kinase-like_dom_sf"/>
</dbReference>
<dbReference type="Pfam" id="PF00069">
    <property type="entry name" value="Pkinase"/>
    <property type="match status" value="1"/>
</dbReference>
<dbReference type="STRING" id="246404.A0A507FQR8"/>
<feature type="domain" description="FHA" evidence="11">
    <location>
        <begin position="1118"/>
        <end position="1171"/>
    </location>
</feature>
<evidence type="ECO:0000256" key="1">
    <source>
        <dbReference type="ARBA" id="ARBA00000885"/>
    </source>
</evidence>
<evidence type="ECO:0000259" key="11">
    <source>
        <dbReference type="PROSITE" id="PS50006"/>
    </source>
</evidence>
<dbReference type="InterPro" id="IPR000569">
    <property type="entry name" value="HECT_dom"/>
</dbReference>
<dbReference type="InterPro" id="IPR008984">
    <property type="entry name" value="SMAD_FHA_dom_sf"/>
</dbReference>
<dbReference type="CDD" id="cd00078">
    <property type="entry name" value="HECTc"/>
    <property type="match status" value="1"/>
</dbReference>
<dbReference type="GO" id="GO:0061630">
    <property type="term" value="F:ubiquitin protein ligase activity"/>
    <property type="evidence" value="ECO:0007669"/>
    <property type="project" value="UniProtKB-EC"/>
</dbReference>
<protein>
    <recommendedName>
        <fullName evidence="3">HECT-type E3 ubiquitin transferase</fullName>
        <ecNumber evidence="3">2.3.2.26</ecNumber>
    </recommendedName>
</protein>
<dbReference type="InterPro" id="IPR017441">
    <property type="entry name" value="Protein_kinase_ATP_BS"/>
</dbReference>
<dbReference type="OrthoDB" id="8068875at2759"/>
<sequence>MFSGEFKSRRGVNLGGASSKTDKSALLRQAQLERAARERDKKHAKSATRIQAFVRGRSDVFEAKRCLRQELDGLLVLNGGISGDGLGALVDSGQAGVQEDGSIVATQRALRIILFVFSFKQYGDVERLVRVVDSLRGGQDCEFRMMPNPLSAYPDPYPLSTIIPLLPKLFVLCFNVAASAPEVAQHLLDFVSNTIKRLGPNTSRIANDCVNQSAFQLLARYIESMPIGPPYSSPVALVIISQLLEHIPPFASILEQLSSVFAIPNLVDRFSPATVSVSLNAIGLESWISFLASRIDGNRDTHASGLPCLDSHYARANLLANLASFSYAGVIRGTSEESKVRFKKKFGKGSELILFILKLDFIKLLRLLIESMPLGFFARLRETNLEDFSSNDDSDSDDDNDEENQMSSIQPPAHSSTLQNLSMESLDISSKLKLSRLVEPAFVNSVVASCANENAQGNEAALLLVAVMYHWPTRKSSILNALTFHAQSKTIAYLSTRLRASVIWQCANEKNGWAMRVNDPGLERVWVALVIVAEALSHQLHIMSDSEFLSLSEPISIGDIITLSSILRNVLFSAYGSASEFPRAVSLSKYNHPILHTLTSLLEQIYSRDSRRSFCPENHWIMITDVEMESFIQLAIADTSDPSYEVGSPIRPSSSSANPIRRLSFSSPRQKILTHIPFVIPFEVRVKIFRAWINQDRTASGLADTWLRPLRRIQVHRTRVFEDAFTQLDPLRDGLKNRIAVTFVSADGLVEAGIDGGGVFKEFLSELLKEVFMEGVFELFQTTEGTHLIYPASNWVFDKQRLRYMEFFGRVIGKALYEGILIDASFAGFFLSKWLGKLSFLDDLQSLDRELYDGLMFLKNYKGDVAELSVNFTATEDLTVEKGGMRTVELVPGGSNLTVTAENRIQYIYLMANYKLNSRISAPCRAFFTGLNEIINTKWLKIFNQSELQILLGGASVPINLDDLRANITYGGDFHELHPTIRIFWEVVEQDMDEEDRRLLVKFVTSCARPPLLGFSELKPGFCVRPSGESEDRLPSASTCVNMLKLPEYRTKEDQALNERVSADVDFGVQEEELSVFEWPTTQPSQEEEDVQEHWAILKTLDNCTNETSLLTDDKEEFVLGRGHQCDIHLAGSEISSKHCRIYRVREAGVDDCVMIEDLSTFGTFVNSKMLGRGKKTLLTHGDSISFSKSPGFIIQITPKASPTSFESAFEKKYSLHATLGSGSFSVVRHGIHKDTGAHCAVKIIDTSRFVFNENVMRALNREVEIMKHVDHPNVVRFMDHVEENGKIYICMELVSGGDLLGFVTARKRLDEEKAKFFMGQMVTVLKYLKANDITHRDLKPDNFLVVTDTEILKLADFGVAKRSGGGKVLSTMCGTPAYLAPEIITSTTSYDSRVDLYSIGAILFFMLSGTLPFKEVSDRDALFLKIRQGAVDWTDECWTTISEPAKDLVRRLMQIRPENRIRLEEIEMHPWMSGDASTPLVSEMPPMAEARLYAQLVSSKAIINLDKPVCCIGRAATNSIVISDPRISRRHCTISFENPVKPMLTVHSNVINHIKLNSNHVLADAAVQLRDGDKIQLASAIVNSPNLEYIFKMTIDGAEVSKKRRLSKDGDVQSTDTTLPLKEMPIKKQRLSKFRIEAKGNFAKRENIVEGGSISIGRLPSSSISLDFLFISSNHCEIYAVDNDVFVKDSSSNGTYVNEVRIGKGVAHLLADKDVIRVSHELANDLVEFVVYIN</sequence>
<dbReference type="SMART" id="SM00119">
    <property type="entry name" value="HECTc"/>
    <property type="match status" value="1"/>
</dbReference>
<dbReference type="Gene3D" id="3.30.200.20">
    <property type="entry name" value="Phosphorylase Kinase, domain 1"/>
    <property type="match status" value="1"/>
</dbReference>
<keyword evidence="5 9" id="KW-0547">Nucleotide-binding</keyword>
<dbReference type="PROSITE" id="PS50006">
    <property type="entry name" value="FHA_DOMAIN"/>
    <property type="match status" value="3"/>
</dbReference>
<dbReference type="SUPFAM" id="SSF56112">
    <property type="entry name" value="Protein kinase-like (PK-like)"/>
    <property type="match status" value="1"/>
</dbReference>
<evidence type="ECO:0000313" key="15">
    <source>
        <dbReference type="Proteomes" id="UP000320333"/>
    </source>
</evidence>
<dbReference type="PROSITE" id="PS00108">
    <property type="entry name" value="PROTEIN_KINASE_ST"/>
    <property type="match status" value="1"/>
</dbReference>
<keyword evidence="7 9" id="KW-0067">ATP-binding</keyword>
<dbReference type="InterPro" id="IPR035983">
    <property type="entry name" value="Hect_E3_ubiquitin_ligase"/>
</dbReference>
<evidence type="ECO:0000256" key="6">
    <source>
        <dbReference type="ARBA" id="ARBA00022786"/>
    </source>
</evidence>
<evidence type="ECO:0000256" key="3">
    <source>
        <dbReference type="ARBA" id="ARBA00012485"/>
    </source>
</evidence>
<dbReference type="Pfam" id="PF00498">
    <property type="entry name" value="FHA"/>
    <property type="match status" value="3"/>
</dbReference>
<evidence type="ECO:0000256" key="9">
    <source>
        <dbReference type="PROSITE-ProRule" id="PRU10141"/>
    </source>
</evidence>
<comment type="catalytic activity">
    <reaction evidence="1">
        <text>S-ubiquitinyl-[E2 ubiquitin-conjugating enzyme]-L-cysteine + [acceptor protein]-L-lysine = [E2 ubiquitin-conjugating enzyme]-L-cysteine + N(6)-ubiquitinyl-[acceptor protein]-L-lysine.</text>
        <dbReference type="EC" id="2.3.2.26"/>
    </reaction>
</comment>
<dbReference type="Gene3D" id="2.60.200.20">
    <property type="match status" value="3"/>
</dbReference>
<dbReference type="GO" id="GO:0000209">
    <property type="term" value="P:protein polyubiquitination"/>
    <property type="evidence" value="ECO:0007669"/>
    <property type="project" value="InterPro"/>
</dbReference>
<organism evidence="14 15">
    <name type="scientific">Chytriomyces confervae</name>
    <dbReference type="NCBI Taxonomy" id="246404"/>
    <lineage>
        <taxon>Eukaryota</taxon>
        <taxon>Fungi</taxon>
        <taxon>Fungi incertae sedis</taxon>
        <taxon>Chytridiomycota</taxon>
        <taxon>Chytridiomycota incertae sedis</taxon>
        <taxon>Chytridiomycetes</taxon>
        <taxon>Chytridiales</taxon>
        <taxon>Chytriomycetaceae</taxon>
        <taxon>Chytriomyces</taxon>
    </lineage>
</organism>
<dbReference type="Gene3D" id="1.10.510.10">
    <property type="entry name" value="Transferase(Phosphotransferase) domain 1"/>
    <property type="match status" value="1"/>
</dbReference>
<dbReference type="FunFam" id="3.30.200.20:FF:000042">
    <property type="entry name" value="Aurora kinase A"/>
    <property type="match status" value="1"/>
</dbReference>
<dbReference type="Gene3D" id="3.90.1750.10">
    <property type="entry name" value="Hect, E3 ligase catalytic domains"/>
    <property type="match status" value="1"/>
</dbReference>
<dbReference type="PANTHER" id="PTHR45700">
    <property type="entry name" value="UBIQUITIN-PROTEIN LIGASE E3C"/>
    <property type="match status" value="1"/>
</dbReference>
<evidence type="ECO:0000256" key="2">
    <source>
        <dbReference type="ARBA" id="ARBA00005575"/>
    </source>
</evidence>
<evidence type="ECO:0000256" key="4">
    <source>
        <dbReference type="ARBA" id="ARBA00022679"/>
    </source>
</evidence>
<dbReference type="SMART" id="SM00240">
    <property type="entry name" value="FHA"/>
    <property type="match status" value="3"/>
</dbReference>
<evidence type="ECO:0000259" key="12">
    <source>
        <dbReference type="PROSITE" id="PS50011"/>
    </source>
</evidence>
<keyword evidence="6 8" id="KW-0833">Ubl conjugation pathway</keyword>
<dbReference type="InterPro" id="IPR000719">
    <property type="entry name" value="Prot_kinase_dom"/>
</dbReference>
<dbReference type="SUPFAM" id="SSF56204">
    <property type="entry name" value="Hect, E3 ligase catalytic domain"/>
    <property type="match status" value="1"/>
</dbReference>
<dbReference type="InterPro" id="IPR008271">
    <property type="entry name" value="Ser/Thr_kinase_AS"/>
</dbReference>
<dbReference type="EC" id="2.3.2.26" evidence="3"/>
<dbReference type="GO" id="GO:0004672">
    <property type="term" value="F:protein kinase activity"/>
    <property type="evidence" value="ECO:0007669"/>
    <property type="project" value="InterPro"/>
</dbReference>
<dbReference type="PROSITE" id="PS00107">
    <property type="entry name" value="PROTEIN_KINASE_ATP"/>
    <property type="match status" value="1"/>
</dbReference>
<evidence type="ECO:0000259" key="13">
    <source>
        <dbReference type="PROSITE" id="PS50237"/>
    </source>
</evidence>
<evidence type="ECO:0000313" key="14">
    <source>
        <dbReference type="EMBL" id="TPX77367.1"/>
    </source>
</evidence>
<comment type="similarity">
    <text evidence="2">Belongs to the protein kinase superfamily. CAMK Ser/Thr protein kinase family. CHEK2 subfamily.</text>
</comment>
<dbReference type="PANTHER" id="PTHR45700:SF2">
    <property type="entry name" value="UBIQUITIN-PROTEIN LIGASE E3C"/>
    <property type="match status" value="1"/>
</dbReference>
<dbReference type="Gene3D" id="3.30.2160.10">
    <property type="entry name" value="Hect, E3 ligase catalytic domain"/>
    <property type="match status" value="1"/>
</dbReference>
<evidence type="ECO:0000256" key="8">
    <source>
        <dbReference type="PROSITE-ProRule" id="PRU00104"/>
    </source>
</evidence>
<dbReference type="FunFam" id="1.10.510.10:FF:000571">
    <property type="entry name" value="Maternal embryonic leucine zipper kinase"/>
    <property type="match status" value="1"/>
</dbReference>
<dbReference type="PROSITE" id="PS50237">
    <property type="entry name" value="HECT"/>
    <property type="match status" value="1"/>
</dbReference>
<dbReference type="CDD" id="cd05117">
    <property type="entry name" value="STKc_CAMK"/>
    <property type="match status" value="1"/>
</dbReference>
<dbReference type="FunFam" id="3.30.2160.10:FF:000002">
    <property type="entry name" value="Putative Ubiquitin-protein ligase E3C"/>
    <property type="match status" value="1"/>
</dbReference>
<dbReference type="SUPFAM" id="SSF49879">
    <property type="entry name" value="SMAD/FHA domain"/>
    <property type="match status" value="3"/>
</dbReference>
<evidence type="ECO:0000256" key="7">
    <source>
        <dbReference type="ARBA" id="ARBA00022840"/>
    </source>
</evidence>
<dbReference type="Pfam" id="PF00632">
    <property type="entry name" value="HECT"/>
    <property type="match status" value="1"/>
</dbReference>
<feature type="domain" description="FHA" evidence="11">
    <location>
        <begin position="1511"/>
        <end position="1562"/>
    </location>
</feature>
<gene>
    <name evidence="14" type="ORF">CcCBS67573_g01365</name>
</gene>
<keyword evidence="15" id="KW-1185">Reference proteome</keyword>
<dbReference type="Gene3D" id="3.30.2410.10">
    <property type="entry name" value="Hect, E3 ligase catalytic domain"/>
    <property type="match status" value="1"/>
</dbReference>
<dbReference type="EMBL" id="QEAP01000022">
    <property type="protein sequence ID" value="TPX77367.1"/>
    <property type="molecule type" value="Genomic_DNA"/>
</dbReference>
<feature type="compositionally biased region" description="Acidic residues" evidence="10">
    <location>
        <begin position="389"/>
        <end position="404"/>
    </location>
</feature>
<dbReference type="InterPro" id="IPR000253">
    <property type="entry name" value="FHA_dom"/>
</dbReference>
<name>A0A507FQR8_9FUNG</name>
<feature type="region of interest" description="Disordered" evidence="10">
    <location>
        <begin position="388"/>
        <end position="415"/>
    </location>
</feature>
<dbReference type="Proteomes" id="UP000320333">
    <property type="component" value="Unassembled WGS sequence"/>
</dbReference>
<feature type="compositionally biased region" description="Polar residues" evidence="10">
    <location>
        <begin position="405"/>
        <end position="415"/>
    </location>
</feature>
<feature type="domain" description="HECT" evidence="13">
    <location>
        <begin position="735"/>
        <end position="1053"/>
    </location>
</feature>
<dbReference type="GO" id="GO:0005524">
    <property type="term" value="F:ATP binding"/>
    <property type="evidence" value="ECO:0007669"/>
    <property type="project" value="UniProtKB-UniRule"/>
</dbReference>
<dbReference type="InterPro" id="IPR044611">
    <property type="entry name" value="E3A/B/C-like"/>
</dbReference>
<feature type="domain" description="FHA" evidence="11">
    <location>
        <begin position="1655"/>
        <end position="1703"/>
    </location>
</feature>
<evidence type="ECO:0000256" key="10">
    <source>
        <dbReference type="SAM" id="MobiDB-lite"/>
    </source>
</evidence>
<keyword evidence="4" id="KW-0808">Transferase</keyword>
<dbReference type="GO" id="GO:0006511">
    <property type="term" value="P:ubiquitin-dependent protein catabolic process"/>
    <property type="evidence" value="ECO:0007669"/>
    <property type="project" value="TreeGrafter"/>
</dbReference>
<dbReference type="PROSITE" id="PS50011">
    <property type="entry name" value="PROTEIN_KINASE_DOM"/>
    <property type="match status" value="1"/>
</dbReference>
<comment type="caution">
    <text evidence="14">The sequence shown here is derived from an EMBL/GenBank/DDBJ whole genome shotgun (WGS) entry which is preliminary data.</text>
</comment>
<reference evidence="14 15" key="1">
    <citation type="journal article" date="2019" name="Sci. Rep.">
        <title>Comparative genomics of chytrid fungi reveal insights into the obligate biotrophic and pathogenic lifestyle of Synchytrium endobioticum.</title>
        <authorList>
            <person name="van de Vossenberg B.T.L.H."/>
            <person name="Warris S."/>
            <person name="Nguyen H.D.T."/>
            <person name="van Gent-Pelzer M.P.E."/>
            <person name="Joly D.L."/>
            <person name="van de Geest H.C."/>
            <person name="Bonants P.J.M."/>
            <person name="Smith D.S."/>
            <person name="Levesque C.A."/>
            <person name="van der Lee T.A.J."/>
        </authorList>
    </citation>
    <scope>NUCLEOTIDE SEQUENCE [LARGE SCALE GENOMIC DNA]</scope>
    <source>
        <strain evidence="14 15">CBS 675.73</strain>
    </source>
</reference>
<feature type="region of interest" description="Disordered" evidence="10">
    <location>
        <begin position="1"/>
        <end position="23"/>
    </location>
</feature>
<proteinExistence type="inferred from homology"/>
<feature type="active site" description="Glycyl thioester intermediate" evidence="8">
    <location>
        <position position="1040"/>
    </location>
</feature>
<accession>A0A507FQR8</accession>
<feature type="binding site" evidence="9">
    <location>
        <position position="1243"/>
    </location>
    <ligand>
        <name>ATP</name>
        <dbReference type="ChEBI" id="CHEBI:30616"/>
    </ligand>
</feature>
<feature type="domain" description="Protein kinase" evidence="12">
    <location>
        <begin position="1214"/>
        <end position="1473"/>
    </location>
</feature>
<dbReference type="SMART" id="SM00220">
    <property type="entry name" value="S_TKc"/>
    <property type="match status" value="1"/>
</dbReference>